<dbReference type="InterPro" id="IPR036890">
    <property type="entry name" value="HATPase_C_sf"/>
</dbReference>
<evidence type="ECO:0000313" key="3">
    <source>
        <dbReference type="Proteomes" id="UP001165065"/>
    </source>
</evidence>
<comment type="caution">
    <text evidence="2">The sequence shown here is derived from an EMBL/GenBank/DDBJ whole genome shotgun (WGS) entry which is preliminary data.</text>
</comment>
<dbReference type="PANTHER" id="PTHR31560">
    <property type="entry name" value="UPF0652 PROTEIN C16A11.03C-RELATED"/>
    <property type="match status" value="1"/>
</dbReference>
<dbReference type="InterPro" id="IPR057668">
    <property type="entry name" value="E2_Ub-conjug_enz_C"/>
</dbReference>
<evidence type="ECO:0000259" key="1">
    <source>
        <dbReference type="Pfam" id="PF09418"/>
    </source>
</evidence>
<dbReference type="Gene3D" id="3.30.565.10">
    <property type="entry name" value="Histidine kinase-like ATPase, C-terminal domain"/>
    <property type="match status" value="1"/>
</dbReference>
<dbReference type="AlphaFoldDB" id="A0A9W7G4H5"/>
<gene>
    <name evidence="2" type="ORF">TrCOL_g12184</name>
</gene>
<proteinExistence type="predicted"/>
<dbReference type="InterPro" id="IPR018553">
    <property type="entry name" value="E2_Ub-conjug_enz"/>
</dbReference>
<organism evidence="2 3">
    <name type="scientific">Triparma columacea</name>
    <dbReference type="NCBI Taxonomy" id="722753"/>
    <lineage>
        <taxon>Eukaryota</taxon>
        <taxon>Sar</taxon>
        <taxon>Stramenopiles</taxon>
        <taxon>Ochrophyta</taxon>
        <taxon>Bolidophyceae</taxon>
        <taxon>Parmales</taxon>
        <taxon>Triparmaceae</taxon>
        <taxon>Triparma</taxon>
    </lineage>
</organism>
<name>A0A9W7G4H5_9STRA</name>
<accession>A0A9W7G4H5</accession>
<dbReference type="Proteomes" id="UP001165065">
    <property type="component" value="Unassembled WGS sequence"/>
</dbReference>
<keyword evidence="3" id="KW-1185">Reference proteome</keyword>
<dbReference type="Pfam" id="PF09418">
    <property type="entry name" value="DUF2009"/>
    <property type="match status" value="1"/>
</dbReference>
<feature type="domain" description="Non-canonical E2 ubiquitin-conjugating enzyme C-terminal" evidence="1">
    <location>
        <begin position="262"/>
        <end position="718"/>
    </location>
</feature>
<evidence type="ECO:0000313" key="2">
    <source>
        <dbReference type="EMBL" id="GMI32642.1"/>
    </source>
</evidence>
<dbReference type="PANTHER" id="PTHR31560:SF0">
    <property type="entry name" value="UPF0652 PROTEIN C22H10.08"/>
    <property type="match status" value="1"/>
</dbReference>
<protein>
    <recommendedName>
        <fullName evidence="1">Non-canonical E2 ubiquitin-conjugating enzyme C-terminal domain-containing protein</fullName>
    </recommendedName>
</protein>
<reference evidence="3" key="1">
    <citation type="journal article" date="2023" name="Commun. Biol.">
        <title>Genome analysis of Parmales, the sister group of diatoms, reveals the evolutionary specialization of diatoms from phago-mixotrophs to photoautotrophs.</title>
        <authorList>
            <person name="Ban H."/>
            <person name="Sato S."/>
            <person name="Yoshikawa S."/>
            <person name="Yamada K."/>
            <person name="Nakamura Y."/>
            <person name="Ichinomiya M."/>
            <person name="Sato N."/>
            <person name="Blanc-Mathieu R."/>
            <person name="Endo H."/>
            <person name="Kuwata A."/>
            <person name="Ogata H."/>
        </authorList>
    </citation>
    <scope>NUCLEOTIDE SEQUENCE [LARGE SCALE GENOMIC DNA]</scope>
</reference>
<dbReference type="SUPFAM" id="SSF55874">
    <property type="entry name" value="ATPase domain of HSP90 chaperone/DNA topoisomerase II/histidine kinase"/>
    <property type="match status" value="1"/>
</dbReference>
<dbReference type="OrthoDB" id="406045at2759"/>
<sequence>MSSGDLTYALPLPILKSSTSAATASDLVCSLLSNSVSSLDSVYFGAPSSLRKSDDWAKHTLTVRITLPTEANPELIVTDMGVGMTRSDVINSLCWGTEDDAGGGGFWKAARSGLIEWVKVHTKNEHDEGYQIEWESGQTDYKLRIGGTFQEVIIGGDGGKGGEGKGEGGTTIGISRCTGTRVVFGVDLKEWKREEDGAIQKAVGRIMETNGYSVVFEEGKPSEIEDVDWSHLLEEEDDGELMMDEEEGGEEGGVGETSVEERARYIPFRLSLAERKMLRLVESAMKCATYTDQVDRSFKNESKRMIKQLKGIGGILHGLVTACNYEAGQSIAEGEESFDKFEAFFQNLFEIARRHKIMNPDKMRGEYGMLVMVMMDATKGEIKEELGFDIRKDLVTVYKFLEEHGGTDLLRDKYIEIATQEILAGKKDRGTIQHEIRKKEKAVKYLKEKYSTVQLSEDDIHTCLYSISDNNSFLNSNRLPVDKMIKYLEKYFHPKQMEEGYSLSIVEGEDGARLNHSHEKQYYFALQSLTLWSYILDDMFRLWSLAEKDLLDSSVDYQLKDTGQGFQRVQQSPSVYRAMQAILTKVQSRVGRWIGSKMIHMGDHNVPNALTYVDKYCQVSRILGPVVLCIENLERMCEDDPNLEDFVEGQFGGLETLKKDILYDFFKSAFDGSGGDNYFDAGSCVDGRLTSAWNWCQGLPEKEYYVIFKLTGFLGFDGDFR</sequence>
<dbReference type="EMBL" id="BRYA01000021">
    <property type="protein sequence ID" value="GMI32642.1"/>
    <property type="molecule type" value="Genomic_DNA"/>
</dbReference>